<accession>A0A9P1D6D4</accession>
<name>A0A9P1D6D4_9DINO</name>
<dbReference type="PROSITE" id="PS50082">
    <property type="entry name" value="WD_REPEATS_2"/>
    <property type="match status" value="1"/>
</dbReference>
<evidence type="ECO:0000256" key="2">
    <source>
        <dbReference type="ARBA" id="ARBA00022737"/>
    </source>
</evidence>
<dbReference type="PANTHER" id="PTHR44666">
    <property type="entry name" value="WD REPEAT-CONTAINING PROTEIN 53"/>
    <property type="match status" value="1"/>
</dbReference>
<dbReference type="PROSITE" id="PS50294">
    <property type="entry name" value="WD_REPEATS_REGION"/>
    <property type="match status" value="1"/>
</dbReference>
<dbReference type="SUPFAM" id="SSF50978">
    <property type="entry name" value="WD40 repeat-like"/>
    <property type="match status" value="1"/>
</dbReference>
<dbReference type="SMART" id="SM00320">
    <property type="entry name" value="WD40"/>
    <property type="match status" value="5"/>
</dbReference>
<reference evidence="4" key="1">
    <citation type="submission" date="2022-10" db="EMBL/GenBank/DDBJ databases">
        <authorList>
            <person name="Chen Y."/>
            <person name="Dougan E. K."/>
            <person name="Chan C."/>
            <person name="Rhodes N."/>
            <person name="Thang M."/>
        </authorList>
    </citation>
    <scope>NUCLEOTIDE SEQUENCE</scope>
</reference>
<dbReference type="Proteomes" id="UP001152797">
    <property type="component" value="Unassembled WGS sequence"/>
</dbReference>
<dbReference type="EMBL" id="CAMXCT030003334">
    <property type="protein sequence ID" value="CAL4791107.1"/>
    <property type="molecule type" value="Genomic_DNA"/>
</dbReference>
<evidence type="ECO:0000256" key="1">
    <source>
        <dbReference type="ARBA" id="ARBA00022574"/>
    </source>
</evidence>
<protein>
    <submittedName>
        <fullName evidence="4">Uncharacterized protein</fullName>
    </submittedName>
</protein>
<dbReference type="Gene3D" id="2.130.10.10">
    <property type="entry name" value="YVTN repeat-like/Quinoprotein amine dehydrogenase"/>
    <property type="match status" value="2"/>
</dbReference>
<dbReference type="AlphaFoldDB" id="A0A9P1D6D4"/>
<keyword evidence="6" id="KW-1185">Reference proteome</keyword>
<gene>
    <name evidence="4" type="ORF">C1SCF055_LOCUS29631</name>
</gene>
<reference evidence="5 6" key="2">
    <citation type="submission" date="2024-05" db="EMBL/GenBank/DDBJ databases">
        <authorList>
            <person name="Chen Y."/>
            <person name="Shah S."/>
            <person name="Dougan E. K."/>
            <person name="Thang M."/>
            <person name="Chan C."/>
        </authorList>
    </citation>
    <scope>NUCLEOTIDE SEQUENCE [LARGE SCALE GENOMIC DNA]</scope>
</reference>
<dbReference type="EMBL" id="CAMXCT020003334">
    <property type="protein sequence ID" value="CAL1157170.1"/>
    <property type="molecule type" value="Genomic_DNA"/>
</dbReference>
<comment type="caution">
    <text evidence="4">The sequence shown here is derived from an EMBL/GenBank/DDBJ whole genome shotgun (WGS) entry which is preliminary data.</text>
</comment>
<organism evidence="4">
    <name type="scientific">Cladocopium goreaui</name>
    <dbReference type="NCBI Taxonomy" id="2562237"/>
    <lineage>
        <taxon>Eukaryota</taxon>
        <taxon>Sar</taxon>
        <taxon>Alveolata</taxon>
        <taxon>Dinophyceae</taxon>
        <taxon>Suessiales</taxon>
        <taxon>Symbiodiniaceae</taxon>
        <taxon>Cladocopium</taxon>
    </lineage>
</organism>
<proteinExistence type="predicted"/>
<dbReference type="InterPro" id="IPR042453">
    <property type="entry name" value="WDR53"/>
</dbReference>
<feature type="repeat" description="WD" evidence="3">
    <location>
        <begin position="28"/>
        <end position="68"/>
    </location>
</feature>
<keyword evidence="1 3" id="KW-0853">WD repeat</keyword>
<evidence type="ECO:0000256" key="3">
    <source>
        <dbReference type="PROSITE-ProRule" id="PRU00221"/>
    </source>
</evidence>
<evidence type="ECO:0000313" key="4">
    <source>
        <dbReference type="EMBL" id="CAI4003795.1"/>
    </source>
</evidence>
<evidence type="ECO:0000313" key="5">
    <source>
        <dbReference type="EMBL" id="CAL4791107.1"/>
    </source>
</evidence>
<dbReference type="EMBL" id="CAMXCT010003334">
    <property type="protein sequence ID" value="CAI4003795.1"/>
    <property type="molecule type" value="Genomic_DNA"/>
</dbReference>
<dbReference type="PROSITE" id="PS00678">
    <property type="entry name" value="WD_REPEATS_1"/>
    <property type="match status" value="1"/>
</dbReference>
<dbReference type="OrthoDB" id="2161379at2759"/>
<evidence type="ECO:0000313" key="6">
    <source>
        <dbReference type="Proteomes" id="UP001152797"/>
    </source>
</evidence>
<keyword evidence="2" id="KW-0677">Repeat</keyword>
<sequence>MASSAADAPAPAAAAAADAAPVLKRAQLKGHKDSVLCLATDTNSRLASGSADGMCRLWDLRSFRSVRAAQLPPEGAEEVSGVSLSSARPHLLLAAGGRNVYGFDLRSEKVILKEVSSSAECSRDDINQVLIDPDGHLCAVAEDTGAVHLLDLNTWRVDKTLFGKAGHENICSSVAWKPGRSWCLVSGGLDAAVVFWQRSGRGRKVQMQPDVGEESATATGPQLLNPPFVHSLAYLPDESLAAGLGDGTVALLDPVDRAEIARLRGHSAAVAQVVSAPFGLVSAGNDLQVVLWSTDPSGRLPLLQWRHHEKMNWLPA</sequence>
<dbReference type="InterPro" id="IPR001680">
    <property type="entry name" value="WD40_rpt"/>
</dbReference>
<dbReference type="PANTHER" id="PTHR44666:SF1">
    <property type="entry name" value="WD REPEAT-CONTAINING PROTEIN 53"/>
    <property type="match status" value="1"/>
</dbReference>
<dbReference type="InterPro" id="IPR036322">
    <property type="entry name" value="WD40_repeat_dom_sf"/>
</dbReference>
<dbReference type="InterPro" id="IPR019775">
    <property type="entry name" value="WD40_repeat_CS"/>
</dbReference>
<dbReference type="Pfam" id="PF00400">
    <property type="entry name" value="WD40"/>
    <property type="match status" value="2"/>
</dbReference>
<dbReference type="InterPro" id="IPR015943">
    <property type="entry name" value="WD40/YVTN_repeat-like_dom_sf"/>
</dbReference>